<dbReference type="EMBL" id="RCHS01003690">
    <property type="protein sequence ID" value="RMX40027.1"/>
    <property type="molecule type" value="Genomic_DNA"/>
</dbReference>
<comment type="caution">
    <text evidence="2">The sequence shown here is derived from an EMBL/GenBank/DDBJ whole genome shotgun (WGS) entry which is preliminary data.</text>
</comment>
<keyword evidence="3" id="KW-1185">Reference proteome</keyword>
<accession>A0A3M6TF49</accession>
<reference evidence="2 3" key="1">
    <citation type="journal article" date="2018" name="Sci. Rep.">
        <title>Comparative analysis of the Pocillopora damicornis genome highlights role of immune system in coral evolution.</title>
        <authorList>
            <person name="Cunning R."/>
            <person name="Bay R.A."/>
            <person name="Gillette P."/>
            <person name="Baker A.C."/>
            <person name="Traylor-Knowles N."/>
        </authorList>
    </citation>
    <scope>NUCLEOTIDE SEQUENCE [LARGE SCALE GENOMIC DNA]</scope>
    <source>
        <strain evidence="2">RSMAS</strain>
        <tissue evidence="2">Whole animal</tissue>
    </source>
</reference>
<protein>
    <recommendedName>
        <fullName evidence="1">Integrase zinc-binding domain-containing protein</fullName>
    </recommendedName>
</protein>
<evidence type="ECO:0000313" key="3">
    <source>
        <dbReference type="Proteomes" id="UP000275408"/>
    </source>
</evidence>
<feature type="domain" description="Integrase zinc-binding" evidence="1">
    <location>
        <begin position="10"/>
        <end position="59"/>
    </location>
</feature>
<evidence type="ECO:0000259" key="1">
    <source>
        <dbReference type="Pfam" id="PF17921"/>
    </source>
</evidence>
<proteinExistence type="predicted"/>
<gene>
    <name evidence="2" type="ORF">pdam_00018001</name>
</gene>
<evidence type="ECO:0000313" key="2">
    <source>
        <dbReference type="EMBL" id="RMX40027.1"/>
    </source>
</evidence>
<sequence length="126" mass="13922">MCLPADAMFTRKLMQRIHVETLHGGVSLSMAAIREQCWILTPRQLVKSVRSACWACKRFIASPLTVPPPGPLPTDCTNEGTAFKVIGTDFAGPIKYKQCKKSEEKAYLAISHVASPEPYAWKCCPV</sequence>
<name>A0A3M6TF49_POCDA</name>
<dbReference type="InterPro" id="IPR041588">
    <property type="entry name" value="Integrase_H2C2"/>
</dbReference>
<dbReference type="Proteomes" id="UP000275408">
    <property type="component" value="Unassembled WGS sequence"/>
</dbReference>
<dbReference type="OrthoDB" id="5982966at2759"/>
<dbReference type="Pfam" id="PF17921">
    <property type="entry name" value="Integrase_H2C2"/>
    <property type="match status" value="1"/>
</dbReference>
<dbReference type="AlphaFoldDB" id="A0A3M6TF49"/>
<organism evidence="2 3">
    <name type="scientific">Pocillopora damicornis</name>
    <name type="common">Cauliflower coral</name>
    <name type="synonym">Millepora damicornis</name>
    <dbReference type="NCBI Taxonomy" id="46731"/>
    <lineage>
        <taxon>Eukaryota</taxon>
        <taxon>Metazoa</taxon>
        <taxon>Cnidaria</taxon>
        <taxon>Anthozoa</taxon>
        <taxon>Hexacorallia</taxon>
        <taxon>Scleractinia</taxon>
        <taxon>Astrocoeniina</taxon>
        <taxon>Pocilloporidae</taxon>
        <taxon>Pocillopora</taxon>
    </lineage>
</organism>